<feature type="domain" description="RRM" evidence="2">
    <location>
        <begin position="29"/>
        <end position="60"/>
    </location>
</feature>
<dbReference type="InterPro" id="IPR035979">
    <property type="entry name" value="RBD_domain_sf"/>
</dbReference>
<dbReference type="InterPro" id="IPR000504">
    <property type="entry name" value="RRM_dom"/>
</dbReference>
<dbReference type="InterPro" id="IPR012677">
    <property type="entry name" value="Nucleotide-bd_a/b_plait_sf"/>
</dbReference>
<dbReference type="Gene3D" id="3.30.70.330">
    <property type="match status" value="1"/>
</dbReference>
<dbReference type="Pfam" id="PF00076">
    <property type="entry name" value="RRM_1"/>
    <property type="match status" value="1"/>
</dbReference>
<dbReference type="SUPFAM" id="SSF54928">
    <property type="entry name" value="RNA-binding domain, RBD"/>
    <property type="match status" value="1"/>
</dbReference>
<sequence>MTELFAEFCPTAIGKRITPHENQRSLPGHHHYCFIDFATREQAANAKDALNGQPFGEDNLKVSIASSVPEKLVNRHTVKREDHPGRDKKAFYRPSNSSSESRAQESNNWRNKN</sequence>
<evidence type="ECO:0000313" key="4">
    <source>
        <dbReference type="Proteomes" id="UP001147747"/>
    </source>
</evidence>
<keyword evidence="4" id="KW-1185">Reference proteome</keyword>
<dbReference type="GeneID" id="81366326"/>
<gene>
    <name evidence="3" type="ORF">N7509_002709</name>
</gene>
<dbReference type="Proteomes" id="UP001147747">
    <property type="component" value="Unassembled WGS sequence"/>
</dbReference>
<name>A0A9X0BDP0_9EURO</name>
<evidence type="ECO:0000256" key="1">
    <source>
        <dbReference type="SAM" id="MobiDB-lite"/>
    </source>
</evidence>
<feature type="compositionally biased region" description="Low complexity" evidence="1">
    <location>
        <begin position="95"/>
        <end position="113"/>
    </location>
</feature>
<protein>
    <recommendedName>
        <fullName evidence="2">RRM domain-containing protein</fullName>
    </recommendedName>
</protein>
<reference evidence="3" key="1">
    <citation type="submission" date="2022-12" db="EMBL/GenBank/DDBJ databases">
        <authorList>
            <person name="Petersen C."/>
        </authorList>
    </citation>
    <scope>NUCLEOTIDE SEQUENCE</scope>
    <source>
        <strain evidence="3">IBT 29677</strain>
    </source>
</reference>
<dbReference type="AlphaFoldDB" id="A0A9X0BDP0"/>
<proteinExistence type="predicted"/>
<organism evidence="3 4">
    <name type="scientific">Penicillium cosmopolitanum</name>
    <dbReference type="NCBI Taxonomy" id="1131564"/>
    <lineage>
        <taxon>Eukaryota</taxon>
        <taxon>Fungi</taxon>
        <taxon>Dikarya</taxon>
        <taxon>Ascomycota</taxon>
        <taxon>Pezizomycotina</taxon>
        <taxon>Eurotiomycetes</taxon>
        <taxon>Eurotiomycetidae</taxon>
        <taxon>Eurotiales</taxon>
        <taxon>Aspergillaceae</taxon>
        <taxon>Penicillium</taxon>
    </lineage>
</organism>
<dbReference type="OrthoDB" id="272703at2759"/>
<feature type="compositionally biased region" description="Basic and acidic residues" evidence="1">
    <location>
        <begin position="79"/>
        <end position="90"/>
    </location>
</feature>
<accession>A0A9X0BDP0</accession>
<reference evidence="3" key="2">
    <citation type="journal article" date="2023" name="IMA Fungus">
        <title>Comparative genomic study of the Penicillium genus elucidates a diverse pangenome and 15 lateral gene transfer events.</title>
        <authorList>
            <person name="Petersen C."/>
            <person name="Sorensen T."/>
            <person name="Nielsen M.R."/>
            <person name="Sondergaard T.E."/>
            <person name="Sorensen J.L."/>
            <person name="Fitzpatrick D.A."/>
            <person name="Frisvad J.C."/>
            <person name="Nielsen K.L."/>
        </authorList>
    </citation>
    <scope>NUCLEOTIDE SEQUENCE</scope>
    <source>
        <strain evidence="3">IBT 29677</strain>
    </source>
</reference>
<dbReference type="GO" id="GO:0003723">
    <property type="term" value="F:RNA binding"/>
    <property type="evidence" value="ECO:0007669"/>
    <property type="project" value="InterPro"/>
</dbReference>
<feature type="region of interest" description="Disordered" evidence="1">
    <location>
        <begin position="73"/>
        <end position="113"/>
    </location>
</feature>
<comment type="caution">
    <text evidence="3">The sequence shown here is derived from an EMBL/GenBank/DDBJ whole genome shotgun (WGS) entry which is preliminary data.</text>
</comment>
<dbReference type="RefSeq" id="XP_056493141.1">
    <property type="nucleotide sequence ID" value="XM_056627346.1"/>
</dbReference>
<evidence type="ECO:0000313" key="3">
    <source>
        <dbReference type="EMBL" id="KAJ5408826.1"/>
    </source>
</evidence>
<evidence type="ECO:0000259" key="2">
    <source>
        <dbReference type="Pfam" id="PF00076"/>
    </source>
</evidence>
<dbReference type="EMBL" id="JAPZBU010000004">
    <property type="protein sequence ID" value="KAJ5408826.1"/>
    <property type="molecule type" value="Genomic_DNA"/>
</dbReference>